<gene>
    <name evidence="2" type="ORF">PHYPSEUDO_014087</name>
</gene>
<dbReference type="Proteomes" id="UP000694044">
    <property type="component" value="Unassembled WGS sequence"/>
</dbReference>
<name>A0A8T1W6L2_9STRA</name>
<organism evidence="2 3">
    <name type="scientific">Phytophthora pseudosyringae</name>
    <dbReference type="NCBI Taxonomy" id="221518"/>
    <lineage>
        <taxon>Eukaryota</taxon>
        <taxon>Sar</taxon>
        <taxon>Stramenopiles</taxon>
        <taxon>Oomycota</taxon>
        <taxon>Peronosporomycetes</taxon>
        <taxon>Peronosporales</taxon>
        <taxon>Peronosporaceae</taxon>
        <taxon>Phytophthora</taxon>
    </lineage>
</organism>
<protein>
    <recommendedName>
        <fullName evidence="4">BZIP transcription factor 1</fullName>
    </recommendedName>
</protein>
<evidence type="ECO:0008006" key="4">
    <source>
        <dbReference type="Google" id="ProtNLM"/>
    </source>
</evidence>
<feature type="coiled-coil region" evidence="1">
    <location>
        <begin position="219"/>
        <end position="246"/>
    </location>
</feature>
<keyword evidence="1" id="KW-0175">Coiled coil</keyword>
<sequence>MFDQIDAATLEAAAFLDCQFSISHGLRTSSRVNEPSTSLSYSMSFCASGPPDSSVLSDTVIGHVMQRTPWKTRGNATDLVRGGATRKETTADLAYQQRPRCHTYRHAPYQKAVPAYPIAASERPTKIPVETPKGTAILSSIADLIGQTDSSSGRKRASCLSSDLKTANEIIASIQGANHNITAELQQAIVAEALKKKIRHRERCRINQARYRQRQMKVETKIEDVIAKLQHEIDELQTKCKNSSRTPATPSTWALAFEYFRQFNVYVSSPATQHATASQFLQDMMAPNVMDGAHFGIETQLENWRQFALCFDDVHVELKGLTTPTPDTIVAGIVTSVTVSSNSLCHVFPHLNSDGVGGARGGVWSPLGTKLLGQKLAMRGSMAFGWDKTTGKVVRLQSQSDMLSPMLKLLGSLEDVTDAFAKARWLLAGTRRLGRW</sequence>
<evidence type="ECO:0000313" key="2">
    <source>
        <dbReference type="EMBL" id="KAG7387439.1"/>
    </source>
</evidence>
<comment type="caution">
    <text evidence="2">The sequence shown here is derived from an EMBL/GenBank/DDBJ whole genome shotgun (WGS) entry which is preliminary data.</text>
</comment>
<proteinExistence type="predicted"/>
<accession>A0A8T1W6L2</accession>
<evidence type="ECO:0000313" key="3">
    <source>
        <dbReference type="Proteomes" id="UP000694044"/>
    </source>
</evidence>
<dbReference type="CDD" id="cd14686">
    <property type="entry name" value="bZIP"/>
    <property type="match status" value="1"/>
</dbReference>
<reference evidence="2" key="1">
    <citation type="submission" date="2021-02" db="EMBL/GenBank/DDBJ databases">
        <authorList>
            <person name="Palmer J.M."/>
        </authorList>
    </citation>
    <scope>NUCLEOTIDE SEQUENCE</scope>
    <source>
        <strain evidence="2">SCRP734</strain>
    </source>
</reference>
<dbReference type="EMBL" id="JAGDFM010000078">
    <property type="protein sequence ID" value="KAG7387439.1"/>
    <property type="molecule type" value="Genomic_DNA"/>
</dbReference>
<dbReference type="AlphaFoldDB" id="A0A8T1W6L2"/>
<dbReference type="OrthoDB" id="123998at2759"/>
<evidence type="ECO:0000256" key="1">
    <source>
        <dbReference type="SAM" id="Coils"/>
    </source>
</evidence>
<keyword evidence="3" id="KW-1185">Reference proteome</keyword>